<proteinExistence type="predicted"/>
<reference evidence="1 2" key="1">
    <citation type="submission" date="2023-01" db="EMBL/GenBank/DDBJ databases">
        <title>Analysis of 21 Apiospora genomes using comparative genomics revels a genus with tremendous synthesis potential of carbohydrate active enzymes and secondary metabolites.</title>
        <authorList>
            <person name="Sorensen T."/>
        </authorList>
    </citation>
    <scope>NUCLEOTIDE SEQUENCE [LARGE SCALE GENOMIC DNA]</scope>
    <source>
        <strain evidence="1 2">CBS 20057</strain>
    </source>
</reference>
<evidence type="ECO:0000313" key="2">
    <source>
        <dbReference type="Proteomes" id="UP001396898"/>
    </source>
</evidence>
<keyword evidence="2" id="KW-1185">Reference proteome</keyword>
<dbReference type="EMBL" id="JAQQWI010000010">
    <property type="protein sequence ID" value="KAK8018408.1"/>
    <property type="molecule type" value="Genomic_DNA"/>
</dbReference>
<dbReference type="Proteomes" id="UP001396898">
    <property type="component" value="Unassembled WGS sequence"/>
</dbReference>
<organism evidence="1 2">
    <name type="scientific">Apiospora marii</name>
    <dbReference type="NCBI Taxonomy" id="335849"/>
    <lineage>
        <taxon>Eukaryota</taxon>
        <taxon>Fungi</taxon>
        <taxon>Dikarya</taxon>
        <taxon>Ascomycota</taxon>
        <taxon>Pezizomycotina</taxon>
        <taxon>Sordariomycetes</taxon>
        <taxon>Xylariomycetidae</taxon>
        <taxon>Amphisphaeriales</taxon>
        <taxon>Apiosporaceae</taxon>
        <taxon>Apiospora</taxon>
    </lineage>
</organism>
<sequence length="75" mass="8243">MVVASFRLPVDVAYDHDHDPNIDGFAVAACNDDLGKGNPTAPHGWQLAIDRQTGIAHTVQTQHRKAADVDLWPER</sequence>
<evidence type="ECO:0000313" key="1">
    <source>
        <dbReference type="EMBL" id="KAK8018408.1"/>
    </source>
</evidence>
<comment type="caution">
    <text evidence="1">The sequence shown here is derived from an EMBL/GenBank/DDBJ whole genome shotgun (WGS) entry which is preliminary data.</text>
</comment>
<protein>
    <submittedName>
        <fullName evidence="1">Uncharacterized protein</fullName>
    </submittedName>
</protein>
<gene>
    <name evidence="1" type="ORF">PG991_007598</name>
</gene>
<accession>A0ABR1RVZ3</accession>
<name>A0ABR1RVZ3_9PEZI</name>